<sequence length="100" mass="12073">MPSSTKARQGILRNRRNAIYFESDSFRSRRAMCKPVKEQEYHRHERYRKYEAHPLCVPTDLRDGPIYRQRARPLRRSIYRRRTSSTFLDTPTKAINQSDE</sequence>
<evidence type="ECO:0000313" key="1">
    <source>
        <dbReference type="EMBL" id="KAK8054030.1"/>
    </source>
</evidence>
<dbReference type="Proteomes" id="UP001446871">
    <property type="component" value="Unassembled WGS sequence"/>
</dbReference>
<organism evidence="1 2">
    <name type="scientific">Apiospora saccharicola</name>
    <dbReference type="NCBI Taxonomy" id="335842"/>
    <lineage>
        <taxon>Eukaryota</taxon>
        <taxon>Fungi</taxon>
        <taxon>Dikarya</taxon>
        <taxon>Ascomycota</taxon>
        <taxon>Pezizomycotina</taxon>
        <taxon>Sordariomycetes</taxon>
        <taxon>Xylariomycetidae</taxon>
        <taxon>Amphisphaeriales</taxon>
        <taxon>Apiosporaceae</taxon>
        <taxon>Apiospora</taxon>
    </lineage>
</organism>
<proteinExistence type="predicted"/>
<comment type="caution">
    <text evidence="1">The sequence shown here is derived from an EMBL/GenBank/DDBJ whole genome shotgun (WGS) entry which is preliminary data.</text>
</comment>
<evidence type="ECO:0000313" key="2">
    <source>
        <dbReference type="Proteomes" id="UP001446871"/>
    </source>
</evidence>
<reference evidence="1 2" key="1">
    <citation type="submission" date="2023-01" db="EMBL/GenBank/DDBJ databases">
        <title>Analysis of 21 Apiospora genomes using comparative genomics revels a genus with tremendous synthesis potential of carbohydrate active enzymes and secondary metabolites.</title>
        <authorList>
            <person name="Sorensen T."/>
        </authorList>
    </citation>
    <scope>NUCLEOTIDE SEQUENCE [LARGE SCALE GENOMIC DNA]</scope>
    <source>
        <strain evidence="1 2">CBS 83171</strain>
    </source>
</reference>
<keyword evidence="2" id="KW-1185">Reference proteome</keyword>
<name>A0ABR1U556_9PEZI</name>
<protein>
    <submittedName>
        <fullName evidence="1">Uncharacterized protein</fullName>
    </submittedName>
</protein>
<dbReference type="EMBL" id="JAQQWM010000008">
    <property type="protein sequence ID" value="KAK8054030.1"/>
    <property type="molecule type" value="Genomic_DNA"/>
</dbReference>
<gene>
    <name evidence="1" type="ORF">PG996_013331</name>
</gene>
<accession>A0ABR1U556</accession>